<dbReference type="SUPFAM" id="SSF52540">
    <property type="entry name" value="P-loop containing nucleoside triphosphate hydrolases"/>
    <property type="match status" value="1"/>
</dbReference>
<keyword evidence="2" id="KW-1185">Reference proteome</keyword>
<evidence type="ECO:0000313" key="1">
    <source>
        <dbReference type="EMBL" id="RMJ13122.1"/>
    </source>
</evidence>
<accession>A0A3M2S7B8</accession>
<reference evidence="1 2" key="1">
    <citation type="submission" date="2017-06" db="EMBL/GenBank/DDBJ databases">
        <title>Comparative genomic analysis of Ambrosia Fusariam Clade fungi.</title>
        <authorList>
            <person name="Stajich J.E."/>
            <person name="Carrillo J."/>
            <person name="Kijimoto T."/>
            <person name="Eskalen A."/>
            <person name="O'Donnell K."/>
            <person name="Kasson M."/>
        </authorList>
    </citation>
    <scope>NUCLEOTIDE SEQUENCE [LARGE SCALE GENOMIC DNA]</scope>
    <source>
        <strain evidence="1">UCR3666</strain>
    </source>
</reference>
<protein>
    <recommendedName>
        <fullName evidence="3">Phosphoribulokinase/uridine kinase domain-containing protein</fullName>
    </recommendedName>
</protein>
<evidence type="ECO:0008006" key="3">
    <source>
        <dbReference type="Google" id="ProtNLM"/>
    </source>
</evidence>
<comment type="caution">
    <text evidence="1">The sequence shown here is derived from an EMBL/GenBank/DDBJ whole genome shotgun (WGS) entry which is preliminary data.</text>
</comment>
<evidence type="ECO:0000313" key="2">
    <source>
        <dbReference type="Proteomes" id="UP000277212"/>
    </source>
</evidence>
<dbReference type="PANTHER" id="PTHR10285">
    <property type="entry name" value="URIDINE KINASE"/>
    <property type="match status" value="1"/>
</dbReference>
<dbReference type="OrthoDB" id="6362633at2759"/>
<dbReference type="InterPro" id="IPR027417">
    <property type="entry name" value="P-loop_NTPase"/>
</dbReference>
<dbReference type="Gene3D" id="3.40.50.300">
    <property type="entry name" value="P-loop containing nucleotide triphosphate hydrolases"/>
    <property type="match status" value="2"/>
</dbReference>
<organism evidence="1 2">
    <name type="scientific">Fusarium kuroshium</name>
    <dbReference type="NCBI Taxonomy" id="2010991"/>
    <lineage>
        <taxon>Eukaryota</taxon>
        <taxon>Fungi</taxon>
        <taxon>Dikarya</taxon>
        <taxon>Ascomycota</taxon>
        <taxon>Pezizomycotina</taxon>
        <taxon>Sordariomycetes</taxon>
        <taxon>Hypocreomycetidae</taxon>
        <taxon>Hypocreales</taxon>
        <taxon>Nectriaceae</taxon>
        <taxon>Fusarium</taxon>
        <taxon>Fusarium solani species complex</taxon>
    </lineage>
</organism>
<dbReference type="AlphaFoldDB" id="A0A3M2S7B8"/>
<dbReference type="STRING" id="2010991.A0A3M2S7B8"/>
<name>A0A3M2S7B8_9HYPO</name>
<gene>
    <name evidence="1" type="ORF">CDV36_007237</name>
</gene>
<dbReference type="Proteomes" id="UP000277212">
    <property type="component" value="Unassembled WGS sequence"/>
</dbReference>
<dbReference type="EMBL" id="NKUJ01000116">
    <property type="protein sequence ID" value="RMJ13122.1"/>
    <property type="molecule type" value="Genomic_DNA"/>
</dbReference>
<sequence length="227" mass="25075">MEATYQSLAERIQQQWARKRSAEGDNARLLVALAGAPGSGKSTIAYHVAKIISALPDGPSIIALSADGFHFPLSTLRSWPNATEALTRRGAPWTFDGHGLVAMVHTLRRRDETIGCPTFDHAVKDPVDDGVMVQPSIQVCILEGNYLLSDEAPWKVIAGLVDDRWYVHVEPGLAQRRVALRHIEAGIETTLEKAFKRAEENDMVNGEYVASRSRGRYDLLIESVEET</sequence>
<proteinExistence type="predicted"/>